<dbReference type="Proteomes" id="UP000066284">
    <property type="component" value="Chromosome 1"/>
</dbReference>
<dbReference type="EMBL" id="LN885086">
    <property type="protein sequence ID" value="CUQ66577.1"/>
    <property type="molecule type" value="Genomic_DNA"/>
</dbReference>
<dbReference type="RefSeq" id="WP_062484575.1">
    <property type="nucleotide sequence ID" value="NZ_LN885086.1"/>
</dbReference>
<dbReference type="AlphaFoldDB" id="A0A0S4KQ62"/>
<proteinExistence type="predicted"/>
<evidence type="ECO:0000313" key="1">
    <source>
        <dbReference type="EMBL" id="CUQ66577.1"/>
    </source>
</evidence>
<dbReference type="OrthoDB" id="9814819at2"/>
<gene>
    <name evidence="1" type="ORF">NITINOP_1602</name>
</gene>
<keyword evidence="2" id="KW-1185">Reference proteome</keyword>
<accession>A0A0S4KQ62</accession>
<sequence>MTCSRCEGLMLEEYLFDLDGGCAERWATSWRCVNCGQRDDAVIRQHRRAKPAVVAPAACMVPEMTRLPREFDNLERFAA</sequence>
<reference evidence="2" key="1">
    <citation type="submission" date="2015-09" db="EMBL/GenBank/DDBJ databases">
        <authorList>
            <person name="Daims H."/>
        </authorList>
    </citation>
    <scope>NUCLEOTIDE SEQUENCE [LARGE SCALE GENOMIC DNA]</scope>
</reference>
<organism evidence="1 2">
    <name type="scientific">Candidatus Nitrospira inopinata</name>
    <dbReference type="NCBI Taxonomy" id="1715989"/>
    <lineage>
        <taxon>Bacteria</taxon>
        <taxon>Pseudomonadati</taxon>
        <taxon>Nitrospirota</taxon>
        <taxon>Nitrospiria</taxon>
        <taxon>Nitrospirales</taxon>
        <taxon>Nitrospiraceae</taxon>
        <taxon>Nitrospira</taxon>
    </lineage>
</organism>
<dbReference type="KEGG" id="nio:NITINOP_1602"/>
<protein>
    <submittedName>
        <fullName evidence="1">Uncharacterized protein</fullName>
    </submittedName>
</protein>
<name>A0A0S4KQ62_9BACT</name>
<evidence type="ECO:0000313" key="2">
    <source>
        <dbReference type="Proteomes" id="UP000066284"/>
    </source>
</evidence>